<dbReference type="Proteomes" id="UP000321234">
    <property type="component" value="Unassembled WGS sequence"/>
</dbReference>
<reference evidence="3 4" key="1">
    <citation type="submission" date="2019-07" db="EMBL/GenBank/DDBJ databases">
        <title>Quadrisphaera sp. strain DD2A genome sequencing and assembly.</title>
        <authorList>
            <person name="Kim I."/>
        </authorList>
    </citation>
    <scope>NUCLEOTIDE SEQUENCE [LARGE SCALE GENOMIC DNA]</scope>
    <source>
        <strain evidence="3 4">DD2A</strain>
    </source>
</reference>
<dbReference type="EMBL" id="VKAC01000011">
    <property type="protein sequence ID" value="TXR52950.1"/>
    <property type="molecule type" value="Genomic_DNA"/>
</dbReference>
<evidence type="ECO:0000313" key="4">
    <source>
        <dbReference type="Proteomes" id="UP000321234"/>
    </source>
</evidence>
<dbReference type="PANTHER" id="PTHR34297">
    <property type="entry name" value="HYPOTHETICAL CYTOSOLIC PROTEIN-RELATED"/>
    <property type="match status" value="1"/>
</dbReference>
<protein>
    <submittedName>
        <fullName evidence="3">Asp23/Gls24 family envelope stress response protein</fullName>
    </submittedName>
</protein>
<feature type="region of interest" description="Disordered" evidence="2">
    <location>
        <begin position="116"/>
        <end position="138"/>
    </location>
</feature>
<evidence type="ECO:0000313" key="3">
    <source>
        <dbReference type="EMBL" id="TXR52950.1"/>
    </source>
</evidence>
<name>A0A5C8Z7R8_9ACTN</name>
<dbReference type="RefSeq" id="WP_147927717.1">
    <property type="nucleotide sequence ID" value="NZ_VKAC01000011.1"/>
</dbReference>
<evidence type="ECO:0000256" key="2">
    <source>
        <dbReference type="SAM" id="MobiDB-lite"/>
    </source>
</evidence>
<comment type="caution">
    <text evidence="3">The sequence shown here is derived from an EMBL/GenBank/DDBJ whole genome shotgun (WGS) entry which is preliminary data.</text>
</comment>
<dbReference type="AlphaFoldDB" id="A0A5C8Z7R8"/>
<sequence>MNAQSTSPTGTPGASSAERGTTRIGEVVVLEVASAAVRGVPGVRAVGGAGRRAAGVAVTVGADSAEVAVEVVAEHGTSLPAVAQSVRRSVAEAVRDLTGLRVGAVDVLVVDVHVPSDQEDDDGVRSGGTLPRTRTTAR</sequence>
<feature type="region of interest" description="Disordered" evidence="2">
    <location>
        <begin position="1"/>
        <end position="20"/>
    </location>
</feature>
<comment type="similarity">
    <text evidence="1">Belongs to the asp23 family.</text>
</comment>
<proteinExistence type="inferred from homology"/>
<dbReference type="Pfam" id="PF03780">
    <property type="entry name" value="Asp23"/>
    <property type="match status" value="1"/>
</dbReference>
<keyword evidence="4" id="KW-1185">Reference proteome</keyword>
<evidence type="ECO:0000256" key="1">
    <source>
        <dbReference type="ARBA" id="ARBA00005721"/>
    </source>
</evidence>
<dbReference type="InterPro" id="IPR005531">
    <property type="entry name" value="Asp23"/>
</dbReference>
<feature type="compositionally biased region" description="Low complexity" evidence="2">
    <location>
        <begin position="1"/>
        <end position="17"/>
    </location>
</feature>
<gene>
    <name evidence="3" type="ORF">FMM08_17865</name>
</gene>
<organism evidence="3 4">
    <name type="scientific">Quadrisphaera setariae</name>
    <dbReference type="NCBI Taxonomy" id="2593304"/>
    <lineage>
        <taxon>Bacteria</taxon>
        <taxon>Bacillati</taxon>
        <taxon>Actinomycetota</taxon>
        <taxon>Actinomycetes</taxon>
        <taxon>Kineosporiales</taxon>
        <taxon>Kineosporiaceae</taxon>
        <taxon>Quadrisphaera</taxon>
    </lineage>
</organism>
<accession>A0A5C8Z7R8</accession>